<feature type="region of interest" description="Disordered" evidence="7">
    <location>
        <begin position="370"/>
        <end position="389"/>
    </location>
</feature>
<evidence type="ECO:0000313" key="10">
    <source>
        <dbReference type="Proteomes" id="UP001157733"/>
    </source>
</evidence>
<feature type="domain" description="Homogentisate 1,2-dioxygenase N-terminal" evidence="8">
    <location>
        <begin position="112"/>
        <end position="253"/>
    </location>
</feature>
<evidence type="ECO:0000256" key="7">
    <source>
        <dbReference type="SAM" id="MobiDB-lite"/>
    </source>
</evidence>
<evidence type="ECO:0000256" key="4">
    <source>
        <dbReference type="ARBA" id="ARBA00022964"/>
    </source>
</evidence>
<dbReference type="InterPro" id="IPR011051">
    <property type="entry name" value="RmlC_Cupin_sf"/>
</dbReference>
<comment type="cofactor">
    <cofactor evidence="1">
        <name>Fe cation</name>
        <dbReference type="ChEBI" id="CHEBI:24875"/>
    </cofactor>
</comment>
<dbReference type="GO" id="GO:0004411">
    <property type="term" value="F:homogentisate 1,2-dioxygenase activity"/>
    <property type="evidence" value="ECO:0007669"/>
    <property type="project" value="UniProtKB-EC"/>
</dbReference>
<evidence type="ECO:0000256" key="6">
    <source>
        <dbReference type="ARBA" id="ARBA00023004"/>
    </source>
</evidence>
<keyword evidence="10" id="KW-1185">Reference proteome</keyword>
<keyword evidence="3" id="KW-0479">Metal-binding</keyword>
<dbReference type="EMBL" id="OX336137">
    <property type="protein sequence ID" value="CAI2719140.1"/>
    <property type="molecule type" value="Genomic_DNA"/>
</dbReference>
<name>A0ABN8W4Q9_9BACT</name>
<proteinExistence type="inferred from homology"/>
<reference evidence="9 10" key="1">
    <citation type="submission" date="2022-09" db="EMBL/GenBank/DDBJ databases">
        <authorList>
            <person name="Kop L."/>
        </authorList>
    </citation>
    <scope>NUCLEOTIDE SEQUENCE [LARGE SCALE GENOMIC DNA]</scope>
    <source>
        <strain evidence="9 10">347</strain>
    </source>
</reference>
<gene>
    <name evidence="9" type="ORF">NSPWAT_2284</name>
</gene>
<accession>A0ABN8W4Q9</accession>
<evidence type="ECO:0000256" key="2">
    <source>
        <dbReference type="ARBA" id="ARBA00007757"/>
    </source>
</evidence>
<dbReference type="EC" id="1.13.11.5" evidence="9"/>
<organism evidence="9 10">
    <name type="scientific">Nitrospina watsonii</name>
    <dbReference type="NCBI Taxonomy" id="1323948"/>
    <lineage>
        <taxon>Bacteria</taxon>
        <taxon>Pseudomonadati</taxon>
        <taxon>Nitrospinota/Tectimicrobiota group</taxon>
        <taxon>Nitrospinota</taxon>
        <taxon>Nitrospinia</taxon>
        <taxon>Nitrospinales</taxon>
        <taxon>Nitrospinaceae</taxon>
        <taxon>Nitrospina</taxon>
    </lineage>
</organism>
<dbReference type="PANTHER" id="PTHR11056:SF0">
    <property type="entry name" value="HOMOGENTISATE 1,2-DIOXYGENASE"/>
    <property type="match status" value="1"/>
</dbReference>
<keyword evidence="5 9" id="KW-0560">Oxidoreductase</keyword>
<keyword evidence="6" id="KW-0408">Iron</keyword>
<dbReference type="Pfam" id="PF20510">
    <property type="entry name" value="HgmA_N"/>
    <property type="match status" value="1"/>
</dbReference>
<dbReference type="RefSeq" id="WP_282011990.1">
    <property type="nucleotide sequence ID" value="NZ_OX336137.1"/>
</dbReference>
<dbReference type="SUPFAM" id="SSF51182">
    <property type="entry name" value="RmlC-like cupins"/>
    <property type="match status" value="1"/>
</dbReference>
<evidence type="ECO:0000256" key="5">
    <source>
        <dbReference type="ARBA" id="ARBA00023002"/>
    </source>
</evidence>
<dbReference type="InterPro" id="IPR005708">
    <property type="entry name" value="Homogentis_dOase"/>
</dbReference>
<evidence type="ECO:0000256" key="3">
    <source>
        <dbReference type="ARBA" id="ARBA00022723"/>
    </source>
</evidence>
<comment type="similarity">
    <text evidence="2">Belongs to the homogentisate dioxygenase family.</text>
</comment>
<dbReference type="InterPro" id="IPR046452">
    <property type="entry name" value="HgmA_N"/>
</dbReference>
<dbReference type="PANTHER" id="PTHR11056">
    <property type="entry name" value="HOMOGENTISATE 1,2-DIOXYGENASE"/>
    <property type="match status" value="1"/>
</dbReference>
<protein>
    <submittedName>
        <fullName evidence="9">Homogentisate 1,2-dioxygenase</fullName>
        <ecNumber evidence="9">1.13.11.5</ecNumber>
    </submittedName>
</protein>
<dbReference type="Proteomes" id="UP001157733">
    <property type="component" value="Chromosome"/>
</dbReference>
<evidence type="ECO:0000256" key="1">
    <source>
        <dbReference type="ARBA" id="ARBA00001962"/>
    </source>
</evidence>
<evidence type="ECO:0000313" key="9">
    <source>
        <dbReference type="EMBL" id="CAI2719140.1"/>
    </source>
</evidence>
<dbReference type="InterPro" id="IPR014710">
    <property type="entry name" value="RmlC-like_jellyroll"/>
</dbReference>
<evidence type="ECO:0000259" key="8">
    <source>
        <dbReference type="Pfam" id="PF20510"/>
    </source>
</evidence>
<dbReference type="Gene3D" id="2.60.120.10">
    <property type="entry name" value="Jelly Rolls"/>
    <property type="match status" value="1"/>
</dbReference>
<sequence length="389" mass="44094">MFRYMQSGNIAPMHHTAHYAGSKLLNEYCFTREGFEEPYSILYLHHPPTGESMREVYSEAAWGRPQPRADALLERRHFRGGMAEPEHHFIAARTLLAFNDDLSYGLCHPAQEEMTFFANNDADELFFVCKGAAVLQSLFGKIQLRAGDYLIIPRSCPYRFRFEAPPGLLYVEAKRDIDIPQEFRHAAGQIKMDAPYSERSFKLPEWDADLFENEEPVAIVRKRQGAFTRTHYSENYFRMEGWDGYVYPYAINLDAIQPKTGRVHLPPTSHLTFAGGGFAVMSFLPRPLDFDAKAVPCPFYHSSVNCDELLFYHSGDFTSRKGIEQGSISYHPSGIPHGPHPGAYAGSIGAKQTEEQAVMVDTFQPMTLTAAGEALEDPDYPKSWQETRP</sequence>
<keyword evidence="4" id="KW-0223">Dioxygenase</keyword>